<sequence length="174" mass="19124">MSPTDDTTASLLMRIAVLEAERAVRRTLTRYMALCDVPAGGIDGATLGSLFTDDAIWQGIGPLYAGKFGYLQGREAILAMLTRYLPPTPHFVVNTHFLTSETIDVDAHASAAKGRWIMLQASGYVDDHAELIAARLEVDFVPSPAGAAWLIRRFRTQRLFDAPWQVHPSPTDNP</sequence>
<reference evidence="2 3" key="1">
    <citation type="submission" date="2017-03" db="EMBL/GenBank/DDBJ databases">
        <title>Genome analysis of strain PAMC 26510.</title>
        <authorList>
            <person name="Oh H.-M."/>
            <person name="Yang J.-A."/>
        </authorList>
    </citation>
    <scope>NUCLEOTIDE SEQUENCE [LARGE SCALE GENOMIC DNA]</scope>
    <source>
        <strain evidence="2 3">PAMC 26510</strain>
    </source>
</reference>
<evidence type="ECO:0000313" key="2">
    <source>
        <dbReference type="EMBL" id="OTP67867.1"/>
    </source>
</evidence>
<dbReference type="RefSeq" id="WP_062174753.1">
    <property type="nucleotide sequence ID" value="NZ_NBTY01000184.1"/>
</dbReference>
<evidence type="ECO:0000313" key="3">
    <source>
        <dbReference type="Proteomes" id="UP000194546"/>
    </source>
</evidence>
<feature type="domain" description="SnoaL-like" evidence="1">
    <location>
        <begin position="17"/>
        <end position="155"/>
    </location>
</feature>
<dbReference type="EMBL" id="NBTY01000184">
    <property type="protein sequence ID" value="OTP67867.1"/>
    <property type="molecule type" value="Genomic_DNA"/>
</dbReference>
<comment type="caution">
    <text evidence="2">The sequence shown here is derived from an EMBL/GenBank/DDBJ whole genome shotgun (WGS) entry which is preliminary data.</text>
</comment>
<dbReference type="SUPFAM" id="SSF54427">
    <property type="entry name" value="NTF2-like"/>
    <property type="match status" value="1"/>
</dbReference>
<evidence type="ECO:0000259" key="1">
    <source>
        <dbReference type="Pfam" id="PF13577"/>
    </source>
</evidence>
<dbReference type="AlphaFoldDB" id="A0A242M9M5"/>
<accession>A0A242M9M5</accession>
<name>A0A242M9M5_CABSO</name>
<dbReference type="InterPro" id="IPR037401">
    <property type="entry name" value="SnoaL-like"/>
</dbReference>
<gene>
    <name evidence="2" type="ORF">PAMC26510_30080</name>
</gene>
<organism evidence="2 3">
    <name type="scientific">Caballeronia sordidicola</name>
    <name type="common">Burkholderia sordidicola</name>
    <dbReference type="NCBI Taxonomy" id="196367"/>
    <lineage>
        <taxon>Bacteria</taxon>
        <taxon>Pseudomonadati</taxon>
        <taxon>Pseudomonadota</taxon>
        <taxon>Betaproteobacteria</taxon>
        <taxon>Burkholderiales</taxon>
        <taxon>Burkholderiaceae</taxon>
        <taxon>Caballeronia</taxon>
    </lineage>
</organism>
<proteinExistence type="predicted"/>
<dbReference type="InterPro" id="IPR032710">
    <property type="entry name" value="NTF2-like_dom_sf"/>
</dbReference>
<protein>
    <submittedName>
        <fullName evidence="2">Succinyl-CoA synthetase, alpha subunit</fullName>
    </submittedName>
</protein>
<dbReference type="Proteomes" id="UP000194546">
    <property type="component" value="Unassembled WGS sequence"/>
</dbReference>
<dbReference type="Pfam" id="PF13577">
    <property type="entry name" value="SnoaL_4"/>
    <property type="match status" value="1"/>
</dbReference>
<dbReference type="Gene3D" id="3.10.450.50">
    <property type="match status" value="1"/>
</dbReference>